<accession>A0AAN6YRN1</accession>
<feature type="domain" description="Azaphilone pigments biosynthesis cluster protein L N-terminal" evidence="1">
    <location>
        <begin position="1"/>
        <end position="199"/>
    </location>
</feature>
<protein>
    <recommendedName>
        <fullName evidence="1">Azaphilone pigments biosynthesis cluster protein L N-terminal domain-containing protein</fullName>
    </recommendedName>
</protein>
<evidence type="ECO:0000313" key="2">
    <source>
        <dbReference type="EMBL" id="KAK4112251.1"/>
    </source>
</evidence>
<dbReference type="RefSeq" id="XP_064669821.1">
    <property type="nucleotide sequence ID" value="XM_064817779.1"/>
</dbReference>
<evidence type="ECO:0000313" key="3">
    <source>
        <dbReference type="Proteomes" id="UP001302812"/>
    </source>
</evidence>
<proteinExistence type="predicted"/>
<reference evidence="2" key="1">
    <citation type="journal article" date="2023" name="Mol. Phylogenet. Evol.">
        <title>Genome-scale phylogeny and comparative genomics of the fungal order Sordariales.</title>
        <authorList>
            <person name="Hensen N."/>
            <person name="Bonometti L."/>
            <person name="Westerberg I."/>
            <person name="Brannstrom I.O."/>
            <person name="Guillou S."/>
            <person name="Cros-Aarteil S."/>
            <person name="Calhoun S."/>
            <person name="Haridas S."/>
            <person name="Kuo A."/>
            <person name="Mondo S."/>
            <person name="Pangilinan J."/>
            <person name="Riley R."/>
            <person name="LaButti K."/>
            <person name="Andreopoulos B."/>
            <person name="Lipzen A."/>
            <person name="Chen C."/>
            <person name="Yan M."/>
            <person name="Daum C."/>
            <person name="Ng V."/>
            <person name="Clum A."/>
            <person name="Steindorff A."/>
            <person name="Ohm R.A."/>
            <person name="Martin F."/>
            <person name="Silar P."/>
            <person name="Natvig D.O."/>
            <person name="Lalanne C."/>
            <person name="Gautier V."/>
            <person name="Ament-Velasquez S.L."/>
            <person name="Kruys A."/>
            <person name="Hutchinson M.I."/>
            <person name="Powell A.J."/>
            <person name="Barry K."/>
            <person name="Miller A.N."/>
            <person name="Grigoriev I.V."/>
            <person name="Debuchy R."/>
            <person name="Gladieux P."/>
            <person name="Hiltunen Thoren M."/>
            <person name="Johannesson H."/>
        </authorList>
    </citation>
    <scope>NUCLEOTIDE SEQUENCE</scope>
    <source>
        <strain evidence="2">CBS 508.74</strain>
    </source>
</reference>
<dbReference type="EMBL" id="MU853343">
    <property type="protein sequence ID" value="KAK4112251.1"/>
    <property type="molecule type" value="Genomic_DNA"/>
</dbReference>
<name>A0AAN6YRN1_9PEZI</name>
<keyword evidence="3" id="KW-1185">Reference proteome</keyword>
<comment type="caution">
    <text evidence="2">The sequence shown here is derived from an EMBL/GenBank/DDBJ whole genome shotgun (WGS) entry which is preliminary data.</text>
</comment>
<dbReference type="AlphaFoldDB" id="A0AAN6YRN1"/>
<sequence length="301" mass="32899">MEAVGAGASVLAFVTLAVKSAKAIHEILSSAKDGEGLVEQVARDVQGLRATLERFERCRIVSGADRHPDKAALECTIASCSNDMKDCATKLEKLVQASSSGTTFKRQLNKIKIFLDEKEIERVGHLVTRHTSALNLYLKVIESDLLLDVHDIVAAVRQELSTQQTIRETQSTIVTQQTIMTTTAQNTMMQLTRHAQTMQETVQTAASEFAAQRDEMARMLARLLEQLSQSSVAQRHSSSAIEETLDDSASEEVLPYAKLAELIGSILNAITANAAFLSSTMTPILPRLCSPYSQLPHRSSS</sequence>
<dbReference type="Pfam" id="PF17111">
    <property type="entry name" value="PigL_N"/>
    <property type="match status" value="1"/>
</dbReference>
<gene>
    <name evidence="2" type="ORF">N656DRAFT_798593</name>
</gene>
<evidence type="ECO:0000259" key="1">
    <source>
        <dbReference type="Pfam" id="PF17111"/>
    </source>
</evidence>
<reference evidence="2" key="2">
    <citation type="submission" date="2023-05" db="EMBL/GenBank/DDBJ databases">
        <authorList>
            <consortium name="Lawrence Berkeley National Laboratory"/>
            <person name="Steindorff A."/>
            <person name="Hensen N."/>
            <person name="Bonometti L."/>
            <person name="Westerberg I."/>
            <person name="Brannstrom I.O."/>
            <person name="Guillou S."/>
            <person name="Cros-Aarteil S."/>
            <person name="Calhoun S."/>
            <person name="Haridas S."/>
            <person name="Kuo A."/>
            <person name="Mondo S."/>
            <person name="Pangilinan J."/>
            <person name="Riley R."/>
            <person name="Labutti K."/>
            <person name="Andreopoulos B."/>
            <person name="Lipzen A."/>
            <person name="Chen C."/>
            <person name="Yanf M."/>
            <person name="Daum C."/>
            <person name="Ng V."/>
            <person name="Clum A."/>
            <person name="Ohm R."/>
            <person name="Martin F."/>
            <person name="Silar P."/>
            <person name="Natvig D."/>
            <person name="Lalanne C."/>
            <person name="Gautier V."/>
            <person name="Ament-Velasquez S.L."/>
            <person name="Kruys A."/>
            <person name="Hutchinson M.I."/>
            <person name="Powell A.J."/>
            <person name="Barry K."/>
            <person name="Miller A.N."/>
            <person name="Grigoriev I.V."/>
            <person name="Debuchy R."/>
            <person name="Gladieux P."/>
            <person name="Thoren M.H."/>
            <person name="Johannesson H."/>
        </authorList>
    </citation>
    <scope>NUCLEOTIDE SEQUENCE</scope>
    <source>
        <strain evidence="2">CBS 508.74</strain>
    </source>
</reference>
<dbReference type="GeneID" id="89941904"/>
<dbReference type="Proteomes" id="UP001302812">
    <property type="component" value="Unassembled WGS sequence"/>
</dbReference>
<organism evidence="2 3">
    <name type="scientific">Canariomyces notabilis</name>
    <dbReference type="NCBI Taxonomy" id="2074819"/>
    <lineage>
        <taxon>Eukaryota</taxon>
        <taxon>Fungi</taxon>
        <taxon>Dikarya</taxon>
        <taxon>Ascomycota</taxon>
        <taxon>Pezizomycotina</taxon>
        <taxon>Sordariomycetes</taxon>
        <taxon>Sordariomycetidae</taxon>
        <taxon>Sordariales</taxon>
        <taxon>Chaetomiaceae</taxon>
        <taxon>Canariomyces</taxon>
    </lineage>
</organism>
<dbReference type="InterPro" id="IPR031348">
    <property type="entry name" value="PigL_N"/>
</dbReference>